<name>A0A1A7YL93_9TELE</name>
<feature type="region of interest" description="Disordered" evidence="3">
    <location>
        <begin position="1701"/>
        <end position="1805"/>
    </location>
</feature>
<dbReference type="SUPFAM" id="SSF111347">
    <property type="entry name" value="Rap/Ran-GAP"/>
    <property type="match status" value="1"/>
</dbReference>
<feature type="region of interest" description="Disordered" evidence="3">
    <location>
        <begin position="339"/>
        <end position="364"/>
    </location>
</feature>
<feature type="compositionally biased region" description="Polar residues" evidence="3">
    <location>
        <begin position="949"/>
        <end position="959"/>
    </location>
</feature>
<feature type="compositionally biased region" description="Basic and acidic residues" evidence="3">
    <location>
        <begin position="1071"/>
        <end position="1084"/>
    </location>
</feature>
<evidence type="ECO:0000259" key="4">
    <source>
        <dbReference type="PROSITE" id="PS50085"/>
    </source>
</evidence>
<feature type="region of interest" description="Disordered" evidence="3">
    <location>
        <begin position="1532"/>
        <end position="1553"/>
    </location>
</feature>
<proteinExistence type="predicted"/>
<feature type="compositionally biased region" description="Basic residues" evidence="3">
    <location>
        <begin position="2211"/>
        <end position="2221"/>
    </location>
</feature>
<dbReference type="Gene3D" id="3.40.50.11210">
    <property type="entry name" value="Rap/Ran-GAP"/>
    <property type="match status" value="1"/>
</dbReference>
<dbReference type="GO" id="GO:0051056">
    <property type="term" value="P:regulation of small GTPase mediated signal transduction"/>
    <property type="evidence" value="ECO:0007669"/>
    <property type="project" value="InterPro"/>
</dbReference>
<dbReference type="InterPro" id="IPR016024">
    <property type="entry name" value="ARM-type_fold"/>
</dbReference>
<feature type="domain" description="Rap-GAP" evidence="4">
    <location>
        <begin position="1943"/>
        <end position="2151"/>
    </location>
</feature>
<feature type="region of interest" description="Disordered" evidence="3">
    <location>
        <begin position="875"/>
        <end position="895"/>
    </location>
</feature>
<reference evidence="5" key="2">
    <citation type="submission" date="2016-06" db="EMBL/GenBank/DDBJ databases">
        <title>The genome of a short-lived fish provides insights into sex chromosome evolution and the genetic control of aging.</title>
        <authorList>
            <person name="Reichwald K."/>
            <person name="Felder M."/>
            <person name="Petzold A."/>
            <person name="Koch P."/>
            <person name="Groth M."/>
            <person name="Platzer M."/>
        </authorList>
    </citation>
    <scope>NUCLEOTIDE SEQUENCE</scope>
    <source>
        <tissue evidence="5">Brain</tissue>
    </source>
</reference>
<dbReference type="InterPro" id="IPR000331">
    <property type="entry name" value="Rap/Ran_GAP_dom"/>
</dbReference>
<dbReference type="Pfam" id="PF20412">
    <property type="entry name" value="RALGAPB_N"/>
    <property type="match status" value="1"/>
</dbReference>
<dbReference type="SUPFAM" id="SSF48371">
    <property type="entry name" value="ARM repeat"/>
    <property type="match status" value="1"/>
</dbReference>
<dbReference type="PROSITE" id="PS50085">
    <property type="entry name" value="RAPGAP"/>
    <property type="match status" value="1"/>
</dbReference>
<dbReference type="PANTHER" id="PTHR10063">
    <property type="entry name" value="TUBERIN"/>
    <property type="match status" value="1"/>
</dbReference>
<feature type="compositionally biased region" description="Acidic residues" evidence="3">
    <location>
        <begin position="1765"/>
        <end position="1778"/>
    </location>
</feature>
<feature type="compositionally biased region" description="Polar residues" evidence="3">
    <location>
        <begin position="2201"/>
        <end position="2210"/>
    </location>
</feature>
<dbReference type="EMBL" id="HADX01008731">
    <property type="protein sequence ID" value="SBP30963.1"/>
    <property type="molecule type" value="Transcribed_RNA"/>
</dbReference>
<dbReference type="FunFam" id="3.40.50.11210:FF:000001">
    <property type="entry name" value="Ral GTPase-activating protein subunit alpha-1 isoform 1"/>
    <property type="match status" value="1"/>
</dbReference>
<dbReference type="PANTHER" id="PTHR10063:SF3">
    <property type="entry name" value="RAL GTPASE-ACTIVATING PROTEIN SUBUNIT ALPHA-1"/>
    <property type="match status" value="1"/>
</dbReference>
<feature type="compositionally biased region" description="Basic and acidic residues" evidence="3">
    <location>
        <begin position="1534"/>
        <end position="1550"/>
    </location>
</feature>
<dbReference type="InterPro" id="IPR027107">
    <property type="entry name" value="Tuberin/Ral-act_asu"/>
</dbReference>
<feature type="compositionally biased region" description="Polar residues" evidence="3">
    <location>
        <begin position="885"/>
        <end position="895"/>
    </location>
</feature>
<feature type="compositionally biased region" description="Basic and acidic residues" evidence="3">
    <location>
        <begin position="1779"/>
        <end position="1794"/>
    </location>
</feature>
<protein>
    <submittedName>
        <fullName evidence="5">Ral GTPase activating protein, alpha subunit 1 (Catalytic)</fullName>
    </submittedName>
</protein>
<dbReference type="Pfam" id="PF02145">
    <property type="entry name" value="Rap_GAP"/>
    <property type="match status" value="1"/>
</dbReference>
<evidence type="ECO:0000256" key="2">
    <source>
        <dbReference type="ARBA" id="ARBA00022553"/>
    </source>
</evidence>
<dbReference type="InterPro" id="IPR046859">
    <property type="entry name" value="RGPA/RALGAPB_N"/>
</dbReference>
<feature type="region of interest" description="Disordered" evidence="3">
    <location>
        <begin position="908"/>
        <end position="959"/>
    </location>
</feature>
<feature type="compositionally biased region" description="Low complexity" evidence="3">
    <location>
        <begin position="339"/>
        <end position="354"/>
    </location>
</feature>
<feature type="region of interest" description="Disordered" evidence="3">
    <location>
        <begin position="1046"/>
        <end position="1084"/>
    </location>
</feature>
<dbReference type="GO" id="GO:0005096">
    <property type="term" value="F:GTPase activator activity"/>
    <property type="evidence" value="ECO:0007669"/>
    <property type="project" value="UniProtKB-KW"/>
</dbReference>
<keyword evidence="1" id="KW-0343">GTPase activation</keyword>
<feature type="compositionally biased region" description="Polar residues" evidence="3">
    <location>
        <begin position="1046"/>
        <end position="1065"/>
    </location>
</feature>
<evidence type="ECO:0000313" key="5">
    <source>
        <dbReference type="EMBL" id="SBP30963.1"/>
    </source>
</evidence>
<evidence type="ECO:0000256" key="3">
    <source>
        <dbReference type="SAM" id="MobiDB-lite"/>
    </source>
</evidence>
<feature type="compositionally biased region" description="Gly residues" evidence="3">
    <location>
        <begin position="376"/>
        <end position="387"/>
    </location>
</feature>
<accession>A0A1A7YL93</accession>
<feature type="region of interest" description="Disordered" evidence="3">
    <location>
        <begin position="376"/>
        <end position="414"/>
    </location>
</feature>
<dbReference type="GO" id="GO:0005634">
    <property type="term" value="C:nucleus"/>
    <property type="evidence" value="ECO:0007669"/>
    <property type="project" value="InterPro"/>
</dbReference>
<dbReference type="GO" id="GO:0005737">
    <property type="term" value="C:cytoplasm"/>
    <property type="evidence" value="ECO:0007669"/>
    <property type="project" value="TreeGrafter"/>
</dbReference>
<feature type="region of interest" description="Disordered" evidence="3">
    <location>
        <begin position="809"/>
        <end position="831"/>
    </location>
</feature>
<feature type="region of interest" description="Disordered" evidence="3">
    <location>
        <begin position="713"/>
        <end position="740"/>
    </location>
</feature>
<organism evidence="5">
    <name type="scientific">Iconisemion striatum</name>
    <dbReference type="NCBI Taxonomy" id="60296"/>
    <lineage>
        <taxon>Eukaryota</taxon>
        <taxon>Metazoa</taxon>
        <taxon>Chordata</taxon>
        <taxon>Craniata</taxon>
        <taxon>Vertebrata</taxon>
        <taxon>Euteleostomi</taxon>
        <taxon>Actinopterygii</taxon>
        <taxon>Neopterygii</taxon>
        <taxon>Teleostei</taxon>
        <taxon>Neoteleostei</taxon>
        <taxon>Acanthomorphata</taxon>
        <taxon>Ovalentaria</taxon>
        <taxon>Atherinomorphae</taxon>
        <taxon>Cyprinodontiformes</taxon>
        <taxon>Nothobranchiidae</taxon>
        <taxon>Iconisemion</taxon>
    </lineage>
</organism>
<dbReference type="InterPro" id="IPR035974">
    <property type="entry name" value="Rap/Ran-GAP_sf"/>
</dbReference>
<evidence type="ECO:0000256" key="1">
    <source>
        <dbReference type="ARBA" id="ARBA00022468"/>
    </source>
</evidence>
<keyword evidence="2" id="KW-0597">Phosphoprotein</keyword>
<gene>
    <name evidence="5" type="primary">RALGAPA1</name>
</gene>
<feature type="compositionally biased region" description="Polar residues" evidence="3">
    <location>
        <begin position="392"/>
        <end position="410"/>
    </location>
</feature>
<sequence length="2229" mass="247658">MFSKKPHGDVKKSTQKVLDPKKDVLTRLKHLRIVIENSEAPDLKQFFDLYYSHIYYVFFENFVTIEVSLKQKGHKSQREELDSILFIFEKILQLLPERIQSRWQFHSIGLILKKLLHTGNSLKIRREGVRLFLLWMQALQSNAEHEQLCMFACLIPGFPAPLYRGTPRTLDTLINPPLSLAETQVTPEEITPLVAPQSGDKNQEDLTAFFLEALLKYMVNQAKSLEWRYKENHERGFNFLFGQFRKFYLPHIFPNFAMETSLYNPILDVPPMRSKPYYNMVRREQDGGEALYCTKESFLQARVIFIRWLVSFWLEPRPNTQTHIPGTEGENIPKNLQRAAAGLAARSAGSSDDSSGGGIRSESHLEVSVSSLGPAGGSLGVSGGPGGEPEQSHSNTSTLTEREPSSSSLCSMDEEQLTDMEVVRRVLTSNRTNVNFIVEIFRQAFLLPMCEAAAMRKVVRVYQEWISMEDKPVFMKEPEEGPYPIPAAASMDTGSQLGDKEEEGMNREIDSEMLEYSVHAGVQTTIQVFITHSSNVFLLEPANDIKILLEEHVDMCKRVLNIYRSLVMHETMDQKTWEQVLLVLLRVTESVMKRPPSIMPHGKKSNTLSGRLAGPIFQTLIVAWIKGNLNVYISRELWDDLLSVLSSLTCWEELVTEWSLTMETLTKVLARNLYSVDLNELPLDKLSEQKQKKHKGKAVGSEGQRQVVDRSFSKGWSRDQPGQAAAMRQRSATTAGSPGIEKARSIVRQKTVALRSCSTGDSLLSSAFIRSAKSAPALAPPLPVLLHHHHPFLPPLADNLADLDDPPITLSSHTTRMRHSSQSDEAPPASCSEVFQGAACDLDVPGPGSLARSSSASDIMEPFIAERVKANKEEVVQKARPVSSDVGSSNPNFSDQMDEFIQERLRAKRTVGRRGSSPVTLEVPRDLPELLEGSQSSVSHQPADDVPSAWTSPASASGSDVISFGSQSDSFNAFQYSACKFDNFTFSSDTCGGGAGSGGGGRGSSLDQDSLGGGLVCDEQEVASLTTLHIDSETSSLSHTVTITGSESASPMHSLGGSRSQTPSPATLTADHSDHTHSHTHLQLDQKLHNSVLQTPDDLETSEFPTEDCSVMAGGSLTGWHADVATVMWRRMLGILGDVNSIKDPEIHAQVFDYLCELWQNLAKIRDNLGISLDNQSSPPPPVLIPPLRILTPWLFKATMLTERYKQGKLHAYKLICRIMKRRQDVSPNTDFLTHFYNIMHQGLLHQDQDIVNTIIKHCSPRFFSIGLPGATMLMLDFIVAAARVTACSSLNAPRVEAQILLGSLVCFPNFYEDLAALHPTTADVVLTKFPDIKEHIIKTVLTSAREEPSAPARCVALCSLGIWLCEELSHGTEHPQIKDALNVICVTLKYPNKNVALVASDILHLLISYADHLQKFPPEMPKKIVEILIATITYLLPTTESSPHELDKRLVVSLLLCLLDWVMALPPKTLLQPVQTRSPPEREQPTKTLLSCIYKVLHGCVYGAQSFNSAKYFPMQLSDLSSPDYDPFLPLESLREPEPLHSPDSERSNKMQPVTEVRSRIQQGLVSIAARTVITHLVNHLGHYPMSGGPATLSSQVCENQDNPFCESADLGPELFNSPNLQFLVLNGSTLLSVLQIRSESGVPGGGMTAGLSSAPACVRVIIRDVAGKHSWDSAVLYGPPLCSPNSPAHTLLTQTESPHGANLHLHTPPGGPLKKMELKEEDGEGDGEEERGMEEGGRVMEGDGQDSQLEGEVQGEERNLGDEEKEEQGEGGEEEEKVQKEKEESNDHHSDGESGSEQLLAPPLAKRVCREAVPAWDSLREGDDTLDEMLQYLGYSSPECLQRAGMPLNIPAPPPVCVSEKQENDVINAILKQSAAEREFVLHRGEELNMRAVQQTEPETETPQSAFYYCRLLINILGLNSWEKRSNFHLLRKNEKLLRELKNLDSRQCRETHKIAVFYVAEGQEDKHSILTNTAGSQAYEDFVSGLGWEVDLTTHCGFMGGLQRNRSTGQTTPYYATSTTEVIYHVSTRMPHDQDQNLTKKLRHLGNDEVHIIWSEHSRDYRRGIIPTEFGDVLIIIYPMKNHMYSIQILKKPEVLFFGPLFDGAVVDMKILPTMVRATAINASRALKSLIPLYQNFYEERARYLETIVQHHQEPTTFEDYAARVYSPAPYTHLPSDTGSCLESLRGESPALGEAGSDSASPMSPRTSKTRMSMKLRRSSGSANKT</sequence>
<feature type="region of interest" description="Disordered" evidence="3">
    <location>
        <begin position="2180"/>
        <end position="2229"/>
    </location>
</feature>
<reference evidence="5" key="1">
    <citation type="submission" date="2016-05" db="EMBL/GenBank/DDBJ databases">
        <authorList>
            <person name="Lavstsen T."/>
            <person name="Jespersen J.S."/>
        </authorList>
    </citation>
    <scope>NUCLEOTIDE SEQUENCE</scope>
    <source>
        <tissue evidence="5">Brain</tissue>
    </source>
</reference>
<feature type="compositionally biased region" description="Acidic residues" evidence="3">
    <location>
        <begin position="1721"/>
        <end position="1734"/>
    </location>
</feature>